<accession>A0ABT3BNG6</accession>
<evidence type="ECO:0000313" key="1">
    <source>
        <dbReference type="EMBL" id="MCV3753806.1"/>
    </source>
</evidence>
<dbReference type="Proteomes" id="UP001207252">
    <property type="component" value="Unassembled WGS sequence"/>
</dbReference>
<comment type="caution">
    <text evidence="1">The sequence shown here is derived from an EMBL/GenBank/DDBJ whole genome shotgun (WGS) entry which is preliminary data.</text>
</comment>
<dbReference type="EMBL" id="JAOXHJ010000001">
    <property type="protein sequence ID" value="MCV3753806.1"/>
    <property type="molecule type" value="Genomic_DNA"/>
</dbReference>
<keyword evidence="2" id="KW-1185">Reference proteome</keyword>
<evidence type="ECO:0000313" key="2">
    <source>
        <dbReference type="Proteomes" id="UP001207252"/>
    </source>
</evidence>
<sequence length="52" mass="6376">MEKLLWTKKDNKYICNNCFYQISLSKDYYEDFMFQHEKHCADMDDACLDINL</sequence>
<reference evidence="1 2" key="1">
    <citation type="journal article" date="2020" name="Int. J. Syst. Evol. Microbiol.">
        <title>Ureaplasma miroungigenitalium sp. nov. isolated from northern elephant seals (Mirounga angustirostris) and Ureaplasma zalophigenitalium sp. nov. isolated from California sea lions (Zalophus californianus).</title>
        <authorList>
            <person name="Volokhov D.V."/>
            <person name="Gulland F.M."/>
            <person name="Gao Y."/>
            <person name="Chizhikov V.E."/>
        </authorList>
    </citation>
    <scope>NUCLEOTIDE SEQUENCE [LARGE SCALE GENOMIC DNA]</scope>
    <source>
        <strain evidence="1 2">CSL7644-GEN</strain>
    </source>
</reference>
<protein>
    <submittedName>
        <fullName evidence="1">Uncharacterized protein</fullName>
    </submittedName>
</protein>
<dbReference type="RefSeq" id="WP_263817609.1">
    <property type="nucleotide sequence ID" value="NZ_JAOXHJ010000001.1"/>
</dbReference>
<name>A0ABT3BNG6_9BACT</name>
<proteinExistence type="predicted"/>
<gene>
    <name evidence="1" type="ORF">OF365_00170</name>
</gene>
<organism evidence="1 2">
    <name type="scientific">Ureaplasma zalophigenitalium</name>
    <dbReference type="NCBI Taxonomy" id="907723"/>
    <lineage>
        <taxon>Bacteria</taxon>
        <taxon>Bacillati</taxon>
        <taxon>Mycoplasmatota</taxon>
        <taxon>Mycoplasmoidales</taxon>
        <taxon>Mycoplasmoidaceae</taxon>
        <taxon>Ureaplasma</taxon>
    </lineage>
</organism>